<keyword evidence="2" id="KW-1185">Reference proteome</keyword>
<protein>
    <submittedName>
        <fullName evidence="1">Uncharacterized protein</fullName>
    </submittedName>
</protein>
<reference evidence="1 2" key="1">
    <citation type="journal article" date="2013" name="Genome Announc.">
        <title>Draft Genome Sequence of Sphingobium ummariense Strain RL-3, a Hexachlorocyclohexane-Degrading Bacterium.</title>
        <authorList>
            <person name="Kohli P."/>
            <person name="Dua A."/>
            <person name="Sangwan N."/>
            <person name="Oldach P."/>
            <person name="Khurana J.P."/>
            <person name="Lal R."/>
        </authorList>
    </citation>
    <scope>NUCLEOTIDE SEQUENCE [LARGE SCALE GENOMIC DNA]</scope>
    <source>
        <strain evidence="1 2">RL-3</strain>
    </source>
</reference>
<evidence type="ECO:0000313" key="2">
    <source>
        <dbReference type="Proteomes" id="UP000015523"/>
    </source>
</evidence>
<organism evidence="1 2">
    <name type="scientific">Sphingobium ummariense RL-3</name>
    <dbReference type="NCBI Taxonomy" id="1346791"/>
    <lineage>
        <taxon>Bacteria</taxon>
        <taxon>Pseudomonadati</taxon>
        <taxon>Pseudomonadota</taxon>
        <taxon>Alphaproteobacteria</taxon>
        <taxon>Sphingomonadales</taxon>
        <taxon>Sphingomonadaceae</taxon>
        <taxon>Sphingobium</taxon>
    </lineage>
</organism>
<accession>T0J3N6</accession>
<sequence length="75" mass="8690">MTRDFQHIILMPNFDAEVRNVTLDIKPMAIPVYSKFVLFEPSITIDNLKHVVRKLGKFDLGKHLQHSVAVVLLYQ</sequence>
<proteinExistence type="predicted"/>
<comment type="caution">
    <text evidence="1">The sequence shown here is derived from an EMBL/GenBank/DDBJ whole genome shotgun (WGS) entry which is preliminary data.</text>
</comment>
<gene>
    <name evidence="1" type="ORF">M529_08965</name>
</gene>
<dbReference type="Proteomes" id="UP000015523">
    <property type="component" value="Unassembled WGS sequence"/>
</dbReference>
<dbReference type="STRING" id="1346791.M529_08965"/>
<dbReference type="EMBL" id="AUWY01000070">
    <property type="protein sequence ID" value="EQB32551.1"/>
    <property type="molecule type" value="Genomic_DNA"/>
</dbReference>
<name>T0J3N6_9SPHN</name>
<evidence type="ECO:0000313" key="1">
    <source>
        <dbReference type="EMBL" id="EQB32551.1"/>
    </source>
</evidence>
<dbReference type="AlphaFoldDB" id="T0J3N6"/>